<dbReference type="EMBL" id="CP014844">
    <property type="protein sequence ID" value="AMR78065.1"/>
    <property type="molecule type" value="Genomic_DNA"/>
</dbReference>
<accession>A0A142JMB6</accession>
<evidence type="ECO:0008006" key="12">
    <source>
        <dbReference type="Google" id="ProtNLM"/>
    </source>
</evidence>
<dbReference type="InterPro" id="IPR044068">
    <property type="entry name" value="CB"/>
</dbReference>
<dbReference type="PANTHER" id="PTHR30349">
    <property type="entry name" value="PHAGE INTEGRASE-RELATED"/>
    <property type="match status" value="1"/>
</dbReference>
<dbReference type="GO" id="GO:0003677">
    <property type="term" value="F:DNA binding"/>
    <property type="evidence" value="ECO:0007669"/>
    <property type="project" value="UniProtKB-UniRule"/>
</dbReference>
<evidence type="ECO:0000256" key="4">
    <source>
        <dbReference type="ARBA" id="ARBA00023172"/>
    </source>
</evidence>
<feature type="domain" description="Tyr recombinase" evidence="6">
    <location>
        <begin position="166"/>
        <end position="367"/>
    </location>
</feature>
<dbReference type="InterPro" id="IPR013762">
    <property type="entry name" value="Integrase-like_cat_sf"/>
</dbReference>
<evidence type="ECO:0000313" key="11">
    <source>
        <dbReference type="Proteomes" id="UP000075238"/>
    </source>
</evidence>
<dbReference type="Pfam" id="PF00589">
    <property type="entry name" value="Phage_integrase"/>
    <property type="match status" value="1"/>
</dbReference>
<dbReference type="OrthoDB" id="8610787at2"/>
<evidence type="ECO:0000259" key="7">
    <source>
        <dbReference type="PROSITE" id="PS51900"/>
    </source>
</evidence>
<keyword evidence="3 5" id="KW-0238">DNA-binding</keyword>
<evidence type="ECO:0000313" key="9">
    <source>
        <dbReference type="EMBL" id="AMR78065.1"/>
    </source>
</evidence>
<dbReference type="SUPFAM" id="SSF56349">
    <property type="entry name" value="DNA breaking-rejoining enzymes"/>
    <property type="match status" value="1"/>
</dbReference>
<dbReference type="InterPro" id="IPR002104">
    <property type="entry name" value="Integrase_catalytic"/>
</dbReference>
<dbReference type="RefSeq" id="WP_062798903.1">
    <property type="nucleotide sequence ID" value="NZ_CP014844.1"/>
</dbReference>
<dbReference type="KEGG" id="cnan:A2G96_10085"/>
<evidence type="ECO:0000313" key="8">
    <source>
        <dbReference type="EMBL" id="AMR78064.1"/>
    </source>
</evidence>
<organism evidence="10 11">
    <name type="scientific">Cupriavidus nantongensis</name>
    <dbReference type="NCBI Taxonomy" id="1796606"/>
    <lineage>
        <taxon>Bacteria</taxon>
        <taxon>Pseudomonadati</taxon>
        <taxon>Pseudomonadota</taxon>
        <taxon>Betaproteobacteria</taxon>
        <taxon>Burkholderiales</taxon>
        <taxon>Burkholderiaceae</taxon>
        <taxon>Cupriavidus</taxon>
    </lineage>
</organism>
<dbReference type="InterPro" id="IPR011010">
    <property type="entry name" value="DNA_brk_join_enz"/>
</dbReference>
<dbReference type="Proteomes" id="UP000075238">
    <property type="component" value="Chromosome 1"/>
</dbReference>
<keyword evidence="2" id="KW-0229">DNA integration</keyword>
<dbReference type="EMBL" id="CP014844">
    <property type="protein sequence ID" value="AMR78064.1"/>
    <property type="molecule type" value="Genomic_DNA"/>
</dbReference>
<dbReference type="InterPro" id="IPR050090">
    <property type="entry name" value="Tyrosine_recombinase_XerCD"/>
</dbReference>
<evidence type="ECO:0000256" key="3">
    <source>
        <dbReference type="ARBA" id="ARBA00023125"/>
    </source>
</evidence>
<evidence type="ECO:0000259" key="6">
    <source>
        <dbReference type="PROSITE" id="PS51898"/>
    </source>
</evidence>
<name>A0A142JMB6_9BURK</name>
<dbReference type="PROSITE" id="PS51900">
    <property type="entry name" value="CB"/>
    <property type="match status" value="1"/>
</dbReference>
<feature type="domain" description="Core-binding (CB)" evidence="7">
    <location>
        <begin position="28"/>
        <end position="120"/>
    </location>
</feature>
<gene>
    <name evidence="8" type="ORF">A2G96_10080</name>
    <name evidence="9" type="ORF">A2G96_10085</name>
    <name evidence="10" type="ORF">A2G96_16595</name>
</gene>
<dbReference type="GO" id="GO:0015074">
    <property type="term" value="P:DNA integration"/>
    <property type="evidence" value="ECO:0007669"/>
    <property type="project" value="UniProtKB-KW"/>
</dbReference>
<comment type="similarity">
    <text evidence="1">Belongs to the 'phage' integrase family.</text>
</comment>
<evidence type="ECO:0000256" key="1">
    <source>
        <dbReference type="ARBA" id="ARBA00008857"/>
    </source>
</evidence>
<sequence>MRLLFSTPSFTYAGYPRPGLPIIVGDDMRPLQPVQDFIVWKLLGQGKHLSLLTWEDYGRRLWDFFSFLGANGLDWDEPCREPGKSPLARYRNWSLVELKLSPKTVNGRLRIVCEFYEWAGRNGLIDGVPFGYLATRRVTHNDLLTHARSDASTVSRPDLLIREPSLLPEFLSKEQLRVCRCARANASTMLLFDLAARVGLRSCEARTFPLKYVFNPAARADCLPSQMIRVRLDPRDMWLKFNKPRDVDIPYSLMENMYSYTLFERNRLSANGDARVECLVLNVYGKPYTRSAITEAFKGLSAQVGFRVRAHMLRHSYAVHTLARLRKEQNFHGEPLLYVRDRLGHSSVDTTMIYLRQVNQLASSLVLALEHEFDELFGIASDQDEEGLRRA</sequence>
<reference evidence="10 11" key="1">
    <citation type="submission" date="2016-03" db="EMBL/GenBank/DDBJ databases">
        <title>Complete genome sequence of a novel chlorpyrifos degrading bacterium, Cupriavidus nantongensis sp. X1.</title>
        <authorList>
            <person name="Fang L."/>
        </authorList>
    </citation>
    <scope>NUCLEOTIDE SEQUENCE [LARGE SCALE GENOMIC DNA]</scope>
    <source>
        <strain evidence="10 11">X1</strain>
    </source>
</reference>
<dbReference type="GO" id="GO:0006310">
    <property type="term" value="P:DNA recombination"/>
    <property type="evidence" value="ECO:0007669"/>
    <property type="project" value="UniProtKB-KW"/>
</dbReference>
<dbReference type="Gene3D" id="1.10.443.10">
    <property type="entry name" value="Intergrase catalytic core"/>
    <property type="match status" value="1"/>
</dbReference>
<dbReference type="Gene3D" id="1.10.150.130">
    <property type="match status" value="1"/>
</dbReference>
<evidence type="ECO:0000256" key="5">
    <source>
        <dbReference type="PROSITE-ProRule" id="PRU01248"/>
    </source>
</evidence>
<protein>
    <recommendedName>
        <fullName evidence="12">Integrase</fullName>
    </recommendedName>
</protein>
<evidence type="ECO:0000313" key="10">
    <source>
        <dbReference type="EMBL" id="AMR79228.1"/>
    </source>
</evidence>
<dbReference type="PROSITE" id="PS51898">
    <property type="entry name" value="TYR_RECOMBINASE"/>
    <property type="match status" value="1"/>
</dbReference>
<dbReference type="STRING" id="1796606.A2G96_10080"/>
<dbReference type="InterPro" id="IPR010998">
    <property type="entry name" value="Integrase_recombinase_N"/>
</dbReference>
<proteinExistence type="inferred from homology"/>
<dbReference type="KEGG" id="cnan:A2G96_16595"/>
<dbReference type="CDD" id="cd00397">
    <property type="entry name" value="DNA_BRE_C"/>
    <property type="match status" value="1"/>
</dbReference>
<evidence type="ECO:0000256" key="2">
    <source>
        <dbReference type="ARBA" id="ARBA00022908"/>
    </source>
</evidence>
<dbReference type="PANTHER" id="PTHR30349:SF64">
    <property type="entry name" value="PROPHAGE INTEGRASE INTD-RELATED"/>
    <property type="match status" value="1"/>
</dbReference>
<keyword evidence="4" id="KW-0233">DNA recombination</keyword>
<keyword evidence="11" id="KW-1185">Reference proteome</keyword>
<dbReference type="AlphaFoldDB" id="A0A142JMB6"/>
<dbReference type="EMBL" id="CP014844">
    <property type="protein sequence ID" value="AMR79228.1"/>
    <property type="molecule type" value="Genomic_DNA"/>
</dbReference>
<dbReference type="KEGG" id="cnan:A2G96_10080"/>